<feature type="region of interest" description="Disordered" evidence="2">
    <location>
        <begin position="517"/>
        <end position="547"/>
    </location>
</feature>
<feature type="compositionally biased region" description="Low complexity" evidence="2">
    <location>
        <begin position="653"/>
        <end position="667"/>
    </location>
</feature>
<dbReference type="PANTHER" id="PTHR15830:SF10">
    <property type="entry name" value="TELOMERE LENGTH REGULATION PROTEIN TEL2 HOMOLOG"/>
    <property type="match status" value="1"/>
</dbReference>
<dbReference type="PANTHER" id="PTHR15830">
    <property type="entry name" value="TELOMERE LENGTH REGULATION PROTEIN TEL2 FAMILY MEMBER"/>
    <property type="match status" value="1"/>
</dbReference>
<dbReference type="AlphaFoldDB" id="A0A8K0NPR0"/>
<comment type="caution">
    <text evidence="4">The sequence shown here is derived from an EMBL/GenBank/DDBJ whole genome shotgun (WGS) entry which is preliminary data.</text>
</comment>
<protein>
    <recommendedName>
        <fullName evidence="3">Telomere length regulation protein conserved domain-containing protein</fullName>
    </recommendedName>
</protein>
<dbReference type="GO" id="GO:0042162">
    <property type="term" value="F:telomeric DNA binding"/>
    <property type="evidence" value="ECO:0007669"/>
    <property type="project" value="TreeGrafter"/>
</dbReference>
<dbReference type="InterPro" id="IPR019337">
    <property type="entry name" value="Telomere_length_regulation_dom"/>
</dbReference>
<gene>
    <name evidence="4" type="ORF">FFLO_01758</name>
</gene>
<dbReference type="InterPro" id="IPR038528">
    <property type="entry name" value="TEL2_C_sf"/>
</dbReference>
<proteinExistence type="inferred from homology"/>
<evidence type="ECO:0000313" key="5">
    <source>
        <dbReference type="Proteomes" id="UP000812966"/>
    </source>
</evidence>
<comment type="similarity">
    <text evidence="1">Belongs to the TEL2 family.</text>
</comment>
<reference evidence="4" key="1">
    <citation type="submission" date="2020-04" db="EMBL/GenBank/DDBJ databases">
        <title>Analysis of mating type loci in Filobasidium floriforme.</title>
        <authorList>
            <person name="Nowrousian M."/>
        </authorList>
    </citation>
    <scope>NUCLEOTIDE SEQUENCE</scope>
    <source>
        <strain evidence="4">CBS 6242</strain>
    </source>
</reference>
<accession>A0A8K0NPR0</accession>
<feature type="compositionally biased region" description="Basic and acidic residues" evidence="2">
    <location>
        <begin position="528"/>
        <end position="547"/>
    </location>
</feature>
<evidence type="ECO:0000313" key="4">
    <source>
        <dbReference type="EMBL" id="KAG7562803.1"/>
    </source>
</evidence>
<evidence type="ECO:0000256" key="1">
    <source>
        <dbReference type="ARBA" id="ARBA00006133"/>
    </source>
</evidence>
<dbReference type="GO" id="GO:0051879">
    <property type="term" value="F:Hsp90 protein binding"/>
    <property type="evidence" value="ECO:0007669"/>
    <property type="project" value="TreeGrafter"/>
</dbReference>
<feature type="domain" description="Telomere length regulation protein conserved" evidence="3">
    <location>
        <begin position="721"/>
        <end position="832"/>
    </location>
</feature>
<dbReference type="EMBL" id="JABELV010000025">
    <property type="protein sequence ID" value="KAG7562803.1"/>
    <property type="molecule type" value="Genomic_DNA"/>
</dbReference>
<dbReference type="Pfam" id="PF10193">
    <property type="entry name" value="Telomere_reg-2"/>
    <property type="match status" value="1"/>
</dbReference>
<keyword evidence="5" id="KW-1185">Reference proteome</keyword>
<dbReference type="GO" id="GO:0051083">
    <property type="term" value="P:'de novo' cotranslational protein folding"/>
    <property type="evidence" value="ECO:0007669"/>
    <property type="project" value="TreeGrafter"/>
</dbReference>
<name>A0A8K0NPR0_9TREE</name>
<sequence length="1144" mass="125209">MASDVSIPQSLRRSLDTLSRPISSISDLHSTLSSILHDLASAHNADLDKIGKLIYLIQKELVDKVLPVWKPVLEMDGEEVGMIRALFVPSTVKGNTGTGVRSSKDFRFAEDIAVTIALSSFQAISSSFTPKLKAEETTNLLDLLQGLLGLYPFDRIYTFLYLQQNGSSDRNSSNVDLIFQTYTQTLLGLSGKAGNVLGRLRVDGMTGKQDDGRGWDERGFWNGVCRGIEHVLWKMSSLGVEPDVEPLIPLLTRLTTLGLFPLLTTGSSTSTLAYSRSFFSSCMPQVISYLEQSSTSPRYAPQANKYPNVWKAIRNELATKPRRAIVGSFFSLLTARVVLPASSGAEPKPDSQSRPGSDGHIKRMSDLLRLFAGHPDRREEGTLRSDVLPLVFMKPAGIHASTPKLDHEWERMAIRARVIVAYAASGGKEVVGMVLEDIMRVWGDPSEVKYGLMGRGAFLTLLIILLVSALPPYDPLITRITYHSPFLVSMQSYLGHSDPAIRRLGMLVGEVISRRSIPSDDDDNDDHDLDRKEGASDRRKGKTEDGKVITELEGMLDDLEVDGKEAKAASTRPPPKVKRLDFGKDVWEGTGGGREECRWLRAFLGLRDGQADVDPSDGLLGWEEADEKESSEHRDIPNGITADVQADSDDEAPLAPARGRSARSRPANTAAIVDSDDDSLVGYSDASPSSSRSPSPTPSYLEEVANDPMLNTSTREKVQRPVYLMQLLELLRARTEPEKLEVALRWGEELIRRKRDYGTELDENAEELVHQALALSDPYDLEDFEKRRQGIVIALTACSPRIVAPLLIRLYFEAQYSLVQRSAILTGLSMGARECAGLPLAVEPQRAKVDFPSKFLPPALHAKYASASDPAFSQANKAISDATDSVTNEALRRGRDSTADKHPEVVRHRQLRVAGATARSKITDMANAVKPVAPSSTMVTAQQPKVAFKDVAAEYFLLPMMNRFWTYLQEEVTREQQTRGKYTVGGTGMILSPLSVSQFLSTLTIMVHAARHSVLYLSVICPESLELAISVGSKLSVAPNFTPSQGPSDAKDFESDVVATALELALVSIDGAQELDGGRAIATEQSVTLMAAGEWASEILQRETRGEATTTNTGGSREGRVQKAAAGLLVLVSGIVEKMQTLMK</sequence>
<evidence type="ECO:0000259" key="3">
    <source>
        <dbReference type="Pfam" id="PF10193"/>
    </source>
</evidence>
<dbReference type="Gene3D" id="1.25.40.720">
    <property type="entry name" value="Telomere length regulation protein 2, C-terminal domain"/>
    <property type="match status" value="1"/>
</dbReference>
<dbReference type="InterPro" id="IPR051970">
    <property type="entry name" value="TEL2_Regulation"/>
</dbReference>
<evidence type="ECO:0000256" key="2">
    <source>
        <dbReference type="SAM" id="MobiDB-lite"/>
    </source>
</evidence>
<dbReference type="Proteomes" id="UP000812966">
    <property type="component" value="Unassembled WGS sequence"/>
</dbReference>
<organism evidence="4 5">
    <name type="scientific">Filobasidium floriforme</name>
    <dbReference type="NCBI Taxonomy" id="5210"/>
    <lineage>
        <taxon>Eukaryota</taxon>
        <taxon>Fungi</taxon>
        <taxon>Dikarya</taxon>
        <taxon>Basidiomycota</taxon>
        <taxon>Agaricomycotina</taxon>
        <taxon>Tremellomycetes</taxon>
        <taxon>Filobasidiales</taxon>
        <taxon>Filobasidiaceae</taxon>
        <taxon>Filobasidium</taxon>
    </lineage>
</organism>
<feature type="region of interest" description="Disordered" evidence="2">
    <location>
        <begin position="625"/>
        <end position="713"/>
    </location>
</feature>
<dbReference type="GO" id="GO:0005829">
    <property type="term" value="C:cytosol"/>
    <property type="evidence" value="ECO:0007669"/>
    <property type="project" value="TreeGrafter"/>
</dbReference>